<sequence>MKKQILFIAICFLSGVASAQLFGAKFLTTYGFLNSYHIRAFVMGKTEYMQMFWNILWERAKEYLFLALLGFTPVRKVLPQFIKSVLAYTFGLFLWACVMNMGLYGIVVCVCCIFPQGILYLTAIVLLIKLEVQPRYVGAGYEKSSWLRTSVTTHFFTILTIVILVIMGALLEALAGNVLLHMVLKQLLK</sequence>
<keyword evidence="2" id="KW-0732">Signal</keyword>
<feature type="transmembrane region" description="Helical" evidence="1">
    <location>
        <begin position="77"/>
        <end position="96"/>
    </location>
</feature>
<dbReference type="EMBL" id="VUNI01000001">
    <property type="protein sequence ID" value="MST73614.1"/>
    <property type="molecule type" value="Genomic_DNA"/>
</dbReference>
<evidence type="ECO:0000256" key="1">
    <source>
        <dbReference type="SAM" id="Phobius"/>
    </source>
</evidence>
<evidence type="ECO:0000256" key="2">
    <source>
        <dbReference type="SAM" id="SignalP"/>
    </source>
</evidence>
<feature type="transmembrane region" description="Helical" evidence="1">
    <location>
        <begin position="103"/>
        <end position="128"/>
    </location>
</feature>
<gene>
    <name evidence="3" type="ORF">FYJ75_01010</name>
</gene>
<dbReference type="AlphaFoldDB" id="A0A6L5YMC2"/>
<name>A0A6L5YMC2_9FIRM</name>
<evidence type="ECO:0000313" key="4">
    <source>
        <dbReference type="Proteomes" id="UP000474024"/>
    </source>
</evidence>
<feature type="signal peptide" evidence="2">
    <location>
        <begin position="1"/>
        <end position="19"/>
    </location>
</feature>
<reference evidence="3 4" key="1">
    <citation type="submission" date="2019-08" db="EMBL/GenBank/DDBJ databases">
        <title>In-depth cultivation of the pig gut microbiome towards novel bacterial diversity and tailored functional studies.</title>
        <authorList>
            <person name="Wylensek D."/>
            <person name="Hitch T.C.A."/>
            <person name="Clavel T."/>
        </authorList>
    </citation>
    <scope>NUCLEOTIDE SEQUENCE [LARGE SCALE GENOMIC DNA]</scope>
    <source>
        <strain evidence="3 4">MUC/MUC-530-WT-4D</strain>
    </source>
</reference>
<dbReference type="RefSeq" id="WP_154427937.1">
    <property type="nucleotide sequence ID" value="NZ_VUNI01000001.1"/>
</dbReference>
<evidence type="ECO:0000313" key="3">
    <source>
        <dbReference type="EMBL" id="MST73614.1"/>
    </source>
</evidence>
<protein>
    <recommendedName>
        <fullName evidence="5">Stage II sporulation protein M</fullName>
    </recommendedName>
</protein>
<evidence type="ECO:0008006" key="5">
    <source>
        <dbReference type="Google" id="ProtNLM"/>
    </source>
</evidence>
<feature type="chain" id="PRO_5039083353" description="Stage II sporulation protein M" evidence="2">
    <location>
        <begin position="20"/>
        <end position="189"/>
    </location>
</feature>
<comment type="caution">
    <text evidence="3">The sequence shown here is derived from an EMBL/GenBank/DDBJ whole genome shotgun (WGS) entry which is preliminary data.</text>
</comment>
<keyword evidence="4" id="KW-1185">Reference proteome</keyword>
<keyword evidence="1" id="KW-0472">Membrane</keyword>
<dbReference type="Proteomes" id="UP000474024">
    <property type="component" value="Unassembled WGS sequence"/>
</dbReference>
<keyword evidence="1" id="KW-0812">Transmembrane</keyword>
<organism evidence="3 4">
    <name type="scientific">Roseburia porci</name>
    <dbReference type="NCBI Taxonomy" id="2605790"/>
    <lineage>
        <taxon>Bacteria</taxon>
        <taxon>Bacillati</taxon>
        <taxon>Bacillota</taxon>
        <taxon>Clostridia</taxon>
        <taxon>Lachnospirales</taxon>
        <taxon>Lachnospiraceae</taxon>
        <taxon>Roseburia</taxon>
    </lineage>
</organism>
<keyword evidence="1" id="KW-1133">Transmembrane helix</keyword>
<accession>A0A6L5YMC2</accession>
<proteinExistence type="predicted"/>
<feature type="transmembrane region" description="Helical" evidence="1">
    <location>
        <begin position="155"/>
        <end position="180"/>
    </location>
</feature>